<name>A0A9D4KUQ3_DREPO</name>
<proteinExistence type="predicted"/>
<gene>
    <name evidence="2" type="ORF">DPMN_088774</name>
</gene>
<evidence type="ECO:0000256" key="1">
    <source>
        <dbReference type="SAM" id="MobiDB-lite"/>
    </source>
</evidence>
<evidence type="ECO:0000313" key="2">
    <source>
        <dbReference type="EMBL" id="KAH3846473.1"/>
    </source>
</evidence>
<reference evidence="2" key="2">
    <citation type="submission" date="2020-11" db="EMBL/GenBank/DDBJ databases">
        <authorList>
            <person name="McCartney M.A."/>
            <person name="Auch B."/>
            <person name="Kono T."/>
            <person name="Mallez S."/>
            <person name="Becker A."/>
            <person name="Gohl D.M."/>
            <person name="Silverstein K.A.T."/>
            <person name="Koren S."/>
            <person name="Bechman K.B."/>
            <person name="Herman A."/>
            <person name="Abrahante J.E."/>
            <person name="Garbe J."/>
        </authorList>
    </citation>
    <scope>NUCLEOTIDE SEQUENCE</scope>
    <source>
        <strain evidence="2">Duluth1</strain>
        <tissue evidence="2">Whole animal</tissue>
    </source>
</reference>
<feature type="region of interest" description="Disordered" evidence="1">
    <location>
        <begin position="1"/>
        <end position="60"/>
    </location>
</feature>
<dbReference type="AlphaFoldDB" id="A0A9D4KUQ3"/>
<comment type="caution">
    <text evidence="2">The sequence shown here is derived from an EMBL/GenBank/DDBJ whole genome shotgun (WGS) entry which is preliminary data.</text>
</comment>
<keyword evidence="3" id="KW-1185">Reference proteome</keyword>
<accession>A0A9D4KUQ3</accession>
<dbReference type="EMBL" id="JAIWYP010000003">
    <property type="protein sequence ID" value="KAH3846473.1"/>
    <property type="molecule type" value="Genomic_DNA"/>
</dbReference>
<organism evidence="2 3">
    <name type="scientific">Dreissena polymorpha</name>
    <name type="common">Zebra mussel</name>
    <name type="synonym">Mytilus polymorpha</name>
    <dbReference type="NCBI Taxonomy" id="45954"/>
    <lineage>
        <taxon>Eukaryota</taxon>
        <taxon>Metazoa</taxon>
        <taxon>Spiralia</taxon>
        <taxon>Lophotrochozoa</taxon>
        <taxon>Mollusca</taxon>
        <taxon>Bivalvia</taxon>
        <taxon>Autobranchia</taxon>
        <taxon>Heteroconchia</taxon>
        <taxon>Euheterodonta</taxon>
        <taxon>Imparidentia</taxon>
        <taxon>Neoheterodontei</taxon>
        <taxon>Myida</taxon>
        <taxon>Dreissenoidea</taxon>
        <taxon>Dreissenidae</taxon>
        <taxon>Dreissena</taxon>
    </lineage>
</organism>
<sequence>MATSVSWANVGKGGGSNGNLSVSGGQCRDSDGGRKGWGTGGAADWSKMWRLGSKQHATAT</sequence>
<dbReference type="Proteomes" id="UP000828390">
    <property type="component" value="Unassembled WGS sequence"/>
</dbReference>
<reference evidence="2" key="1">
    <citation type="journal article" date="2019" name="bioRxiv">
        <title>The Genome of the Zebra Mussel, Dreissena polymorpha: A Resource for Invasive Species Research.</title>
        <authorList>
            <person name="McCartney M.A."/>
            <person name="Auch B."/>
            <person name="Kono T."/>
            <person name="Mallez S."/>
            <person name="Zhang Y."/>
            <person name="Obille A."/>
            <person name="Becker A."/>
            <person name="Abrahante J.E."/>
            <person name="Garbe J."/>
            <person name="Badalamenti J.P."/>
            <person name="Herman A."/>
            <person name="Mangelson H."/>
            <person name="Liachko I."/>
            <person name="Sullivan S."/>
            <person name="Sone E.D."/>
            <person name="Koren S."/>
            <person name="Silverstein K.A.T."/>
            <person name="Beckman K.B."/>
            <person name="Gohl D.M."/>
        </authorList>
    </citation>
    <scope>NUCLEOTIDE SEQUENCE</scope>
    <source>
        <strain evidence="2">Duluth1</strain>
        <tissue evidence="2">Whole animal</tissue>
    </source>
</reference>
<evidence type="ECO:0000313" key="3">
    <source>
        <dbReference type="Proteomes" id="UP000828390"/>
    </source>
</evidence>
<protein>
    <submittedName>
        <fullName evidence="2">Uncharacterized protein</fullName>
    </submittedName>
</protein>